<feature type="domain" description="Carboxylesterase type B" evidence="5">
    <location>
        <begin position="56"/>
        <end position="593"/>
    </location>
</feature>
<dbReference type="SUPFAM" id="SSF53474">
    <property type="entry name" value="alpha/beta-Hydrolases"/>
    <property type="match status" value="1"/>
</dbReference>
<dbReference type="Gene3D" id="3.40.50.1820">
    <property type="entry name" value="alpha/beta hydrolase"/>
    <property type="match status" value="1"/>
</dbReference>
<dbReference type="InterPro" id="IPR019819">
    <property type="entry name" value="Carboxylesterase_B_CS"/>
</dbReference>
<dbReference type="InterPro" id="IPR050309">
    <property type="entry name" value="Type-B_Carboxylest/Lipase"/>
</dbReference>
<dbReference type="InterPro" id="IPR019826">
    <property type="entry name" value="Carboxylesterase_B_AS"/>
</dbReference>
<dbReference type="OrthoDB" id="408631at2759"/>
<keyword evidence="4" id="KW-1133">Transmembrane helix</keyword>
<dbReference type="InterPro" id="IPR029058">
    <property type="entry name" value="AB_hydrolase_fold"/>
</dbReference>
<comment type="caution">
    <text evidence="6">The sequence shown here is derived from an EMBL/GenBank/DDBJ whole genome shotgun (WGS) entry which is preliminary data.</text>
</comment>
<evidence type="ECO:0000256" key="1">
    <source>
        <dbReference type="ARBA" id="ARBA00005964"/>
    </source>
</evidence>
<feature type="transmembrane region" description="Helical" evidence="4">
    <location>
        <begin position="20"/>
        <end position="44"/>
    </location>
</feature>
<evidence type="ECO:0000256" key="3">
    <source>
        <dbReference type="RuleBase" id="RU361235"/>
    </source>
</evidence>
<keyword evidence="4" id="KW-0472">Membrane</keyword>
<keyword evidence="2 3" id="KW-0378">Hydrolase</keyword>
<dbReference type="AlphaFoldDB" id="A0A8S3Z6A9"/>
<evidence type="ECO:0000313" key="7">
    <source>
        <dbReference type="Proteomes" id="UP000678393"/>
    </source>
</evidence>
<dbReference type="Proteomes" id="UP000678393">
    <property type="component" value="Unassembled WGS sequence"/>
</dbReference>
<accession>A0A8S3Z6A9</accession>
<dbReference type="InterPro" id="IPR002018">
    <property type="entry name" value="CarbesteraseB"/>
</dbReference>
<proteinExistence type="inferred from homology"/>
<dbReference type="PROSITE" id="PS00941">
    <property type="entry name" value="CARBOXYLESTERASE_B_2"/>
    <property type="match status" value="1"/>
</dbReference>
<evidence type="ECO:0000256" key="4">
    <source>
        <dbReference type="SAM" id="Phobius"/>
    </source>
</evidence>
<dbReference type="EC" id="3.1.1.-" evidence="3"/>
<evidence type="ECO:0000259" key="5">
    <source>
        <dbReference type="Pfam" id="PF00135"/>
    </source>
</evidence>
<name>A0A8S3Z6A9_9EUPU</name>
<keyword evidence="7" id="KW-1185">Reference proteome</keyword>
<sequence length="605" mass="66558">MKDKSSRPLRGNPSKMSCRVIGLITSAVIVIFSAGGLSSLIWVLNSSKNVEAAASPPFVTTPVGRFVGVLTPSVTYGSTYVSYKSIPFAKPPIGELRFKRPQPLDDPEVDCLVNSEQYKQSCWSVTKKSTDPSYGEDCLYLNIYVPGTEEAGQTGRKLPVIVWIHGGGFVAGSAFPEPEKLVVRGGVIVVTINYRLGVFGFLSTGDDALPGNNGLWDQYVAIKWVKDYITFFGGDDQSVTLYGESAGAMSVALHALSPISSGVFNKAIVQSGGATSLISRDARQRALEFASMVGCSSVHSSADLAKCLRQVSVAVILQYSQPSAFSLSLAQQQSDFIWMPVIDGEFIPDEPLKLLHNISYLETIGAYKKDFLFSILNNEGAMISDNFLRPISLAQVTNISFVTDLTNFLLYSRYGRNFTNSRELKDAIYTFYTGSSVLSPTVEPQDILDLAGDVALVIPALEMALTISDCHQPTSEICNSSFKQNSSCSRTTARTYVFMFDYCSTSEPCKTTCMIHGADVAYVFPRKIFPDPDQQKMSDMLVDILTTFARYSNPETVVPGGWPAFDTVSRSYLRFDVSPSVRQYPFNYRTQFWLKQVPVLNPFRN</sequence>
<organism evidence="6 7">
    <name type="scientific">Candidula unifasciata</name>
    <dbReference type="NCBI Taxonomy" id="100452"/>
    <lineage>
        <taxon>Eukaryota</taxon>
        <taxon>Metazoa</taxon>
        <taxon>Spiralia</taxon>
        <taxon>Lophotrochozoa</taxon>
        <taxon>Mollusca</taxon>
        <taxon>Gastropoda</taxon>
        <taxon>Heterobranchia</taxon>
        <taxon>Euthyneura</taxon>
        <taxon>Panpulmonata</taxon>
        <taxon>Eupulmonata</taxon>
        <taxon>Stylommatophora</taxon>
        <taxon>Helicina</taxon>
        <taxon>Helicoidea</taxon>
        <taxon>Geomitridae</taxon>
        <taxon>Candidula</taxon>
    </lineage>
</organism>
<evidence type="ECO:0000313" key="6">
    <source>
        <dbReference type="EMBL" id="CAG5125107.1"/>
    </source>
</evidence>
<dbReference type="GO" id="GO:0016787">
    <property type="term" value="F:hydrolase activity"/>
    <property type="evidence" value="ECO:0007669"/>
    <property type="project" value="UniProtKB-KW"/>
</dbReference>
<comment type="similarity">
    <text evidence="1 3">Belongs to the type-B carboxylesterase/lipase family.</text>
</comment>
<gene>
    <name evidence="6" type="ORF">CUNI_LOCUS10665</name>
</gene>
<evidence type="ECO:0000256" key="2">
    <source>
        <dbReference type="ARBA" id="ARBA00022801"/>
    </source>
</evidence>
<protein>
    <recommendedName>
        <fullName evidence="3">Carboxylic ester hydrolase</fullName>
        <ecNumber evidence="3">3.1.1.-</ecNumber>
    </recommendedName>
</protein>
<dbReference type="EMBL" id="CAJHNH020001954">
    <property type="protein sequence ID" value="CAG5125107.1"/>
    <property type="molecule type" value="Genomic_DNA"/>
</dbReference>
<dbReference type="PROSITE" id="PS00122">
    <property type="entry name" value="CARBOXYLESTERASE_B_1"/>
    <property type="match status" value="1"/>
</dbReference>
<reference evidence="6" key="1">
    <citation type="submission" date="2021-04" db="EMBL/GenBank/DDBJ databases">
        <authorList>
            <consortium name="Molecular Ecology Group"/>
        </authorList>
    </citation>
    <scope>NUCLEOTIDE SEQUENCE</scope>
</reference>
<dbReference type="PANTHER" id="PTHR11559">
    <property type="entry name" value="CARBOXYLESTERASE"/>
    <property type="match status" value="1"/>
</dbReference>
<dbReference type="Pfam" id="PF00135">
    <property type="entry name" value="COesterase"/>
    <property type="match status" value="1"/>
</dbReference>
<keyword evidence="4" id="KW-0812">Transmembrane</keyword>